<dbReference type="PANTHER" id="PTHR24221">
    <property type="entry name" value="ATP-BINDING CASSETTE SUB-FAMILY B"/>
    <property type="match status" value="1"/>
</dbReference>
<evidence type="ECO:0000256" key="4">
    <source>
        <dbReference type="ARBA" id="ARBA00023136"/>
    </source>
</evidence>
<protein>
    <recommendedName>
        <fullName evidence="6">ABC transmembrane type-1 domain-containing protein</fullName>
    </recommendedName>
</protein>
<comment type="caution">
    <text evidence="7">The sequence shown here is derived from an EMBL/GenBank/DDBJ whole genome shotgun (WGS) entry which is preliminary data.</text>
</comment>
<evidence type="ECO:0000313" key="7">
    <source>
        <dbReference type="EMBL" id="KAL3271022.1"/>
    </source>
</evidence>
<organism evidence="7 8">
    <name type="scientific">Cryptolaemus montrouzieri</name>
    <dbReference type="NCBI Taxonomy" id="559131"/>
    <lineage>
        <taxon>Eukaryota</taxon>
        <taxon>Metazoa</taxon>
        <taxon>Ecdysozoa</taxon>
        <taxon>Arthropoda</taxon>
        <taxon>Hexapoda</taxon>
        <taxon>Insecta</taxon>
        <taxon>Pterygota</taxon>
        <taxon>Neoptera</taxon>
        <taxon>Endopterygota</taxon>
        <taxon>Coleoptera</taxon>
        <taxon>Polyphaga</taxon>
        <taxon>Cucujiformia</taxon>
        <taxon>Coccinelloidea</taxon>
        <taxon>Coccinellidae</taxon>
        <taxon>Scymninae</taxon>
        <taxon>Scymnini</taxon>
        <taxon>Cryptolaemus</taxon>
    </lineage>
</organism>
<evidence type="ECO:0000313" key="8">
    <source>
        <dbReference type="Proteomes" id="UP001516400"/>
    </source>
</evidence>
<comment type="subcellular location">
    <subcellularLocation>
        <location evidence="1">Membrane</location>
        <topology evidence="1">Multi-pass membrane protein</topology>
    </subcellularLocation>
</comment>
<gene>
    <name evidence="7" type="ORF">HHI36_021522</name>
</gene>
<feature type="transmembrane region" description="Helical" evidence="5">
    <location>
        <begin position="171"/>
        <end position="191"/>
    </location>
</feature>
<dbReference type="InterPro" id="IPR011527">
    <property type="entry name" value="ABC1_TM_dom"/>
</dbReference>
<dbReference type="InterPro" id="IPR036640">
    <property type="entry name" value="ABC1_TM_sf"/>
</dbReference>
<evidence type="ECO:0000256" key="5">
    <source>
        <dbReference type="SAM" id="Phobius"/>
    </source>
</evidence>
<proteinExistence type="predicted"/>
<keyword evidence="2 5" id="KW-0812">Transmembrane</keyword>
<keyword evidence="4 5" id="KW-0472">Membrane</keyword>
<evidence type="ECO:0000256" key="2">
    <source>
        <dbReference type="ARBA" id="ARBA00022692"/>
    </source>
</evidence>
<keyword evidence="3 5" id="KW-1133">Transmembrane helix</keyword>
<dbReference type="AlphaFoldDB" id="A0ABD2MXH2"/>
<feature type="transmembrane region" description="Helical" evidence="5">
    <location>
        <begin position="70"/>
        <end position="86"/>
    </location>
</feature>
<name>A0ABD2MXH2_9CUCU</name>
<dbReference type="Pfam" id="PF00664">
    <property type="entry name" value="ABC_membrane"/>
    <property type="match status" value="1"/>
</dbReference>
<evidence type="ECO:0000256" key="3">
    <source>
        <dbReference type="ARBA" id="ARBA00022989"/>
    </source>
</evidence>
<feature type="domain" description="ABC transmembrane type-1" evidence="6">
    <location>
        <begin position="32"/>
        <end position="313"/>
    </location>
</feature>
<reference evidence="7 8" key="1">
    <citation type="journal article" date="2021" name="BMC Biol.">
        <title>Horizontally acquired antibacterial genes associated with adaptive radiation of ladybird beetles.</title>
        <authorList>
            <person name="Li H.S."/>
            <person name="Tang X.F."/>
            <person name="Huang Y.H."/>
            <person name="Xu Z.Y."/>
            <person name="Chen M.L."/>
            <person name="Du X.Y."/>
            <person name="Qiu B.Y."/>
            <person name="Chen P.T."/>
            <person name="Zhang W."/>
            <person name="Slipinski A."/>
            <person name="Escalona H.E."/>
            <person name="Waterhouse R.M."/>
            <person name="Zwick A."/>
            <person name="Pang H."/>
        </authorList>
    </citation>
    <scope>NUCLEOTIDE SEQUENCE [LARGE SCALE GENOMIC DNA]</scope>
    <source>
        <strain evidence="7">SYSU2018</strain>
    </source>
</reference>
<evidence type="ECO:0000259" key="6">
    <source>
        <dbReference type="PROSITE" id="PS50929"/>
    </source>
</evidence>
<dbReference type="SUPFAM" id="SSF90123">
    <property type="entry name" value="ABC transporter transmembrane region"/>
    <property type="match status" value="1"/>
</dbReference>
<dbReference type="GO" id="GO:0016020">
    <property type="term" value="C:membrane"/>
    <property type="evidence" value="ECO:0007669"/>
    <property type="project" value="UniProtKB-SubCell"/>
</dbReference>
<sequence>MDIWKLKSNWEKVLFFFPYVWPRKLKLQVYLFLALVLLGLSHLRQAYIPIFNKWVVDSLTATNDKELEFRWDLITIYVALNYLVYFDRFKDILWTKVTSNSGKEMQIMVFKRIQNLSLRWHLNRKTGEVLNILEKSSDGFIGFLDYAYFSTVPTVVEALVSIGFFVSYFDIWFGLTVTICILLHIVITTYGNKLESKSRRSNLEAAYEAKNKSMDSLLNFETVKYFGNEEYEVDIFSNALDVICNRELHGYFVSSAISALENLTVNISLLVGSLMCGYRIVTTKDLTVGDYVMFSSHVYSLFCALNSFSSLYG</sequence>
<dbReference type="Gene3D" id="1.20.1560.10">
    <property type="entry name" value="ABC transporter type 1, transmembrane domain"/>
    <property type="match status" value="1"/>
</dbReference>
<dbReference type="EMBL" id="JABFTP020000042">
    <property type="protein sequence ID" value="KAL3271022.1"/>
    <property type="molecule type" value="Genomic_DNA"/>
</dbReference>
<feature type="transmembrane region" description="Helical" evidence="5">
    <location>
        <begin position="146"/>
        <end position="165"/>
    </location>
</feature>
<dbReference type="Proteomes" id="UP001516400">
    <property type="component" value="Unassembled WGS sequence"/>
</dbReference>
<dbReference type="PROSITE" id="PS50929">
    <property type="entry name" value="ABC_TM1F"/>
    <property type="match status" value="1"/>
</dbReference>
<accession>A0ABD2MXH2</accession>
<keyword evidence="8" id="KW-1185">Reference proteome</keyword>
<dbReference type="PANTHER" id="PTHR24221:SF654">
    <property type="entry name" value="ATP-BINDING CASSETTE SUB-FAMILY B MEMBER 6"/>
    <property type="match status" value="1"/>
</dbReference>
<dbReference type="InterPro" id="IPR039421">
    <property type="entry name" value="Type_1_exporter"/>
</dbReference>
<evidence type="ECO:0000256" key="1">
    <source>
        <dbReference type="ARBA" id="ARBA00004141"/>
    </source>
</evidence>